<keyword evidence="6 7" id="KW-0472">Membrane</keyword>
<dbReference type="PANTHER" id="PTHR43791:SF3">
    <property type="entry name" value="MAJOR FACILITATOR SUPERFAMILY (MFS) PROFILE DOMAIN-CONTAINING PROTEIN"/>
    <property type="match status" value="1"/>
</dbReference>
<dbReference type="GeneID" id="81384471"/>
<keyword evidence="9" id="KW-1185">Reference proteome</keyword>
<evidence type="ECO:0000256" key="6">
    <source>
        <dbReference type="ARBA" id="ARBA00023136"/>
    </source>
</evidence>
<dbReference type="SUPFAM" id="SSF103473">
    <property type="entry name" value="MFS general substrate transporter"/>
    <property type="match status" value="1"/>
</dbReference>
<feature type="transmembrane region" description="Helical" evidence="7">
    <location>
        <begin position="191"/>
        <end position="213"/>
    </location>
</feature>
<evidence type="ECO:0008006" key="10">
    <source>
        <dbReference type="Google" id="ProtNLM"/>
    </source>
</evidence>
<feature type="transmembrane region" description="Helical" evidence="7">
    <location>
        <begin position="101"/>
        <end position="126"/>
    </location>
</feature>
<evidence type="ECO:0000256" key="3">
    <source>
        <dbReference type="ARBA" id="ARBA00022448"/>
    </source>
</evidence>
<evidence type="ECO:0000256" key="2">
    <source>
        <dbReference type="ARBA" id="ARBA00008335"/>
    </source>
</evidence>
<dbReference type="GO" id="GO:0022857">
    <property type="term" value="F:transmembrane transporter activity"/>
    <property type="evidence" value="ECO:0007669"/>
    <property type="project" value="InterPro"/>
</dbReference>
<accession>A0A9W9NXV5</accession>
<dbReference type="Proteomes" id="UP001147733">
    <property type="component" value="Unassembled WGS sequence"/>
</dbReference>
<keyword evidence="3" id="KW-0813">Transport</keyword>
<reference evidence="8" key="2">
    <citation type="journal article" date="2023" name="IMA Fungus">
        <title>Comparative genomic study of the Penicillium genus elucidates a diverse pangenome and 15 lateral gene transfer events.</title>
        <authorList>
            <person name="Petersen C."/>
            <person name="Sorensen T."/>
            <person name="Nielsen M.R."/>
            <person name="Sondergaard T.E."/>
            <person name="Sorensen J.L."/>
            <person name="Fitzpatrick D.A."/>
            <person name="Frisvad J.C."/>
            <person name="Nielsen K.L."/>
        </authorList>
    </citation>
    <scope>NUCLEOTIDE SEQUENCE</scope>
    <source>
        <strain evidence="8">IBT 23319</strain>
    </source>
</reference>
<keyword evidence="4 7" id="KW-0812">Transmembrane</keyword>
<feature type="transmembrane region" description="Helical" evidence="7">
    <location>
        <begin position="260"/>
        <end position="280"/>
    </location>
</feature>
<evidence type="ECO:0000313" key="9">
    <source>
        <dbReference type="Proteomes" id="UP001147733"/>
    </source>
</evidence>
<dbReference type="RefSeq" id="XP_056500542.1">
    <property type="nucleotide sequence ID" value="XM_056645304.1"/>
</dbReference>
<gene>
    <name evidence="8" type="ORF">N7469_006386</name>
</gene>
<evidence type="ECO:0000256" key="7">
    <source>
        <dbReference type="SAM" id="Phobius"/>
    </source>
</evidence>
<comment type="subcellular location">
    <subcellularLocation>
        <location evidence="1">Membrane</location>
        <topology evidence="1">Multi-pass membrane protein</topology>
    </subcellularLocation>
</comment>
<feature type="transmembrane region" description="Helical" evidence="7">
    <location>
        <begin position="166"/>
        <end position="185"/>
    </location>
</feature>
<dbReference type="Gene3D" id="1.20.1250.20">
    <property type="entry name" value="MFS general substrate transporter like domains"/>
    <property type="match status" value="1"/>
</dbReference>
<reference evidence="8" key="1">
    <citation type="submission" date="2022-11" db="EMBL/GenBank/DDBJ databases">
        <authorList>
            <person name="Petersen C."/>
        </authorList>
    </citation>
    <scope>NUCLEOTIDE SEQUENCE</scope>
    <source>
        <strain evidence="8">IBT 23319</strain>
    </source>
</reference>
<dbReference type="FunFam" id="1.20.1250.20:FF:000013">
    <property type="entry name" value="MFS general substrate transporter"/>
    <property type="match status" value="1"/>
</dbReference>
<dbReference type="InterPro" id="IPR036259">
    <property type="entry name" value="MFS_trans_sf"/>
</dbReference>
<dbReference type="GO" id="GO:0016020">
    <property type="term" value="C:membrane"/>
    <property type="evidence" value="ECO:0007669"/>
    <property type="project" value="UniProtKB-SubCell"/>
</dbReference>
<comment type="similarity">
    <text evidence="2">Belongs to the major facilitator superfamily.</text>
</comment>
<feature type="transmembrane region" description="Helical" evidence="7">
    <location>
        <begin position="138"/>
        <end position="159"/>
    </location>
</feature>
<organism evidence="8 9">
    <name type="scientific">Penicillium citrinum</name>
    <dbReference type="NCBI Taxonomy" id="5077"/>
    <lineage>
        <taxon>Eukaryota</taxon>
        <taxon>Fungi</taxon>
        <taxon>Dikarya</taxon>
        <taxon>Ascomycota</taxon>
        <taxon>Pezizomycotina</taxon>
        <taxon>Eurotiomycetes</taxon>
        <taxon>Eurotiomycetidae</taxon>
        <taxon>Eurotiales</taxon>
        <taxon>Aspergillaceae</taxon>
        <taxon>Penicillium</taxon>
    </lineage>
</organism>
<evidence type="ECO:0000256" key="1">
    <source>
        <dbReference type="ARBA" id="ARBA00004141"/>
    </source>
</evidence>
<sequence length="303" mass="32980">MSIFWTLSVVANGFAAIIAYALTLLEGKQGLTGWRFEGAVTMGICLAGWLIIIDFPSKAGNFLKPAEKQFVIDRINDDRGDAEEDKVTLSKVLLHLTDWKIYFWSFNLMSSTLPGYAYSYFLPIILRDGMGYSQTQSQLLSCPPYILAAMIGLISGWLGDRWKIRGPIIAVHQVLTAIGMLITVFGKSNAARYFGAFLGIGFLQFCVPGVLTFQANNIISHSKRAVASAICIIGGGVGGIVASCAFVASESPSYPTGVWVTFALSMTSVVLIIVLDLYFWSKNKAAKTGVALIEGREGWLFTL</sequence>
<feature type="transmembrane region" description="Helical" evidence="7">
    <location>
        <begin position="225"/>
        <end position="248"/>
    </location>
</feature>
<dbReference type="Pfam" id="PF07690">
    <property type="entry name" value="MFS_1"/>
    <property type="match status" value="1"/>
</dbReference>
<dbReference type="EMBL" id="JAPQKT010000005">
    <property type="protein sequence ID" value="KAJ5231798.1"/>
    <property type="molecule type" value="Genomic_DNA"/>
</dbReference>
<comment type="caution">
    <text evidence="8">The sequence shown here is derived from an EMBL/GenBank/DDBJ whole genome shotgun (WGS) entry which is preliminary data.</text>
</comment>
<feature type="transmembrane region" description="Helical" evidence="7">
    <location>
        <begin position="39"/>
        <end position="55"/>
    </location>
</feature>
<dbReference type="AlphaFoldDB" id="A0A9W9NXV5"/>
<proteinExistence type="inferred from homology"/>
<evidence type="ECO:0000256" key="4">
    <source>
        <dbReference type="ARBA" id="ARBA00022692"/>
    </source>
</evidence>
<dbReference type="OrthoDB" id="3639251at2759"/>
<dbReference type="PANTHER" id="PTHR43791">
    <property type="entry name" value="PERMEASE-RELATED"/>
    <property type="match status" value="1"/>
</dbReference>
<dbReference type="InterPro" id="IPR011701">
    <property type="entry name" value="MFS"/>
</dbReference>
<name>A0A9W9NXV5_PENCI</name>
<keyword evidence="5 7" id="KW-1133">Transmembrane helix</keyword>
<evidence type="ECO:0000256" key="5">
    <source>
        <dbReference type="ARBA" id="ARBA00022989"/>
    </source>
</evidence>
<evidence type="ECO:0000313" key="8">
    <source>
        <dbReference type="EMBL" id="KAJ5231798.1"/>
    </source>
</evidence>
<protein>
    <recommendedName>
        <fullName evidence="10">Major facilitator superfamily (MFS) profile domain-containing protein</fullName>
    </recommendedName>
</protein>